<organism evidence="3 6">
    <name type="scientific">Arthrobacter zhangbolii</name>
    <dbReference type="NCBI Taxonomy" id="2886936"/>
    <lineage>
        <taxon>Bacteria</taxon>
        <taxon>Bacillati</taxon>
        <taxon>Actinomycetota</taxon>
        <taxon>Actinomycetes</taxon>
        <taxon>Micrococcales</taxon>
        <taxon>Micrococcaceae</taxon>
        <taxon>Arthrobacter</taxon>
    </lineage>
</organism>
<dbReference type="AlphaFoldDB" id="A0A9X1M8F8"/>
<dbReference type="Proteomes" id="UP001155145">
    <property type="component" value="Unassembled WGS sequence"/>
</dbReference>
<dbReference type="InterPro" id="IPR002731">
    <property type="entry name" value="ATPase_BadF"/>
</dbReference>
<feature type="domain" description="ATPase BadF/BadG/BcrA/BcrD type" evidence="2">
    <location>
        <begin position="37"/>
        <end position="296"/>
    </location>
</feature>
<protein>
    <submittedName>
        <fullName evidence="3">ATPase</fullName>
    </submittedName>
</protein>
<dbReference type="EMBL" id="CP094984">
    <property type="protein sequence ID" value="UON91371.1"/>
    <property type="molecule type" value="Genomic_DNA"/>
</dbReference>
<dbReference type="Gene3D" id="3.30.420.40">
    <property type="match status" value="2"/>
</dbReference>
<dbReference type="Pfam" id="PF01869">
    <property type="entry name" value="BcrAD_BadFG"/>
    <property type="match status" value="1"/>
</dbReference>
<reference evidence="3" key="1">
    <citation type="submission" date="2021-10" db="EMBL/GenBank/DDBJ databases">
        <title>Novel species in genus Arthrobacter.</title>
        <authorList>
            <person name="Liu Y."/>
        </authorList>
    </citation>
    <scope>NUCLEOTIDE SEQUENCE</scope>
    <source>
        <strain evidence="5">zg-Y462</strain>
        <strain evidence="3">Zg-Y462</strain>
    </source>
</reference>
<gene>
    <name evidence="3" type="ORF">LJ755_08635</name>
    <name evidence="4" type="ORF">MUK71_12285</name>
</gene>
<dbReference type="EMBL" id="JAJFZT010000005">
    <property type="protein sequence ID" value="MCC3272795.1"/>
    <property type="molecule type" value="Genomic_DNA"/>
</dbReference>
<evidence type="ECO:0000313" key="6">
    <source>
        <dbReference type="Proteomes" id="UP001155145"/>
    </source>
</evidence>
<evidence type="ECO:0000313" key="5">
    <source>
        <dbReference type="Proteomes" id="UP000829758"/>
    </source>
</evidence>
<evidence type="ECO:0000256" key="1">
    <source>
        <dbReference type="SAM" id="MobiDB-lite"/>
    </source>
</evidence>
<evidence type="ECO:0000313" key="4">
    <source>
        <dbReference type="EMBL" id="UON91371.1"/>
    </source>
</evidence>
<dbReference type="InterPro" id="IPR052519">
    <property type="entry name" value="Euk-type_GlcNAc_Kinase"/>
</dbReference>
<evidence type="ECO:0000259" key="2">
    <source>
        <dbReference type="Pfam" id="PF01869"/>
    </source>
</evidence>
<feature type="region of interest" description="Disordered" evidence="1">
    <location>
        <begin position="1"/>
        <end position="41"/>
    </location>
</feature>
<feature type="compositionally biased region" description="Gly residues" evidence="1">
    <location>
        <begin position="13"/>
        <end position="32"/>
    </location>
</feature>
<keyword evidence="5" id="KW-1185">Reference proteome</keyword>
<dbReference type="SUPFAM" id="SSF53067">
    <property type="entry name" value="Actin-like ATPase domain"/>
    <property type="match status" value="2"/>
</dbReference>
<feature type="compositionally biased region" description="Low complexity" evidence="1">
    <location>
        <begin position="1"/>
        <end position="12"/>
    </location>
</feature>
<dbReference type="PANTHER" id="PTHR43190:SF3">
    <property type="entry name" value="N-ACETYL-D-GLUCOSAMINE KINASE"/>
    <property type="match status" value="1"/>
</dbReference>
<dbReference type="RefSeq" id="WP_227928828.1">
    <property type="nucleotide sequence ID" value="NZ_CP094984.1"/>
</dbReference>
<sequence>MHAFSTPAPEGPGSEGTGPQGTGPEGTVGAGPGSDAIGLDIGGTKTHGIRLRNGAVIAEAVAGSANVQNVSVEAARASLADVFTRLGTRGVTRVIAGSGGVDTEQDAAALRALISTHVPDAAVDVVHDTRLILAAGSASEGIAVIAGTGSVAWGTNAAGRQARSGGWGYLLGDEGSGYWIGREAVRHSLRLNNLGREPDALSTALLQAVDLSNPTELIGLFHGGTDRRYWAGKAGLVFEAARAGSPAATDIVHTAAEHLAGLTTDVARLLKISGPVVVGGGLGMHQPLFQDLLRTRLNAAGLADVRYLNQDPVLGTAYLLGTERAGHGS</sequence>
<dbReference type="PANTHER" id="PTHR43190">
    <property type="entry name" value="N-ACETYL-D-GLUCOSAMINE KINASE"/>
    <property type="match status" value="1"/>
</dbReference>
<dbReference type="InterPro" id="IPR043129">
    <property type="entry name" value="ATPase_NBD"/>
</dbReference>
<accession>A0A9X1M8F8</accession>
<evidence type="ECO:0000313" key="3">
    <source>
        <dbReference type="EMBL" id="MCC3272795.1"/>
    </source>
</evidence>
<proteinExistence type="predicted"/>
<dbReference type="CDD" id="cd24007">
    <property type="entry name" value="ASKHA_NBD_eukNAGK-like"/>
    <property type="match status" value="1"/>
</dbReference>
<dbReference type="Proteomes" id="UP000829758">
    <property type="component" value="Chromosome"/>
</dbReference>
<name>A0A9X1M8F8_9MICC</name>